<dbReference type="InterPro" id="IPR037481">
    <property type="entry name" value="LacX"/>
</dbReference>
<dbReference type="Gene3D" id="2.70.98.10">
    <property type="match status" value="1"/>
</dbReference>
<dbReference type="InterPro" id="IPR011013">
    <property type="entry name" value="Gal_mutarotase_sf_dom"/>
</dbReference>
<dbReference type="PANTHER" id="PTHR11122:SF13">
    <property type="entry name" value="GLUCOSE-6-PHOSPHATE 1-EPIMERASE"/>
    <property type="match status" value="1"/>
</dbReference>
<dbReference type="InterPro" id="IPR014718">
    <property type="entry name" value="GH-type_carb-bd"/>
</dbReference>
<reference evidence="1 2" key="1">
    <citation type="submission" date="2020-08" db="EMBL/GenBank/DDBJ databases">
        <title>A Genomic Blueprint of the Chicken Gut Microbiome.</title>
        <authorList>
            <person name="Gilroy R."/>
            <person name="Ravi A."/>
            <person name="Getino M."/>
            <person name="Pursley I."/>
            <person name="Horton D.L."/>
            <person name="Alikhan N.-F."/>
            <person name="Baker D."/>
            <person name="Gharbi K."/>
            <person name="Hall N."/>
            <person name="Watson M."/>
            <person name="Adriaenssens E.M."/>
            <person name="Foster-Nyarko E."/>
            <person name="Jarju S."/>
            <person name="Secka A."/>
            <person name="Antonio M."/>
            <person name="Oren A."/>
            <person name="Chaudhuri R."/>
            <person name="La Ragione R.M."/>
            <person name="Hildebrand F."/>
            <person name="Pallen M.J."/>
        </authorList>
    </citation>
    <scope>NUCLEOTIDE SEQUENCE [LARGE SCALE GENOMIC DNA]</scope>
    <source>
        <strain evidence="1 2">Sa3CVN1</strain>
    </source>
</reference>
<name>A0ABR8PSN1_9CLOT</name>
<dbReference type="RefSeq" id="WP_191768032.1">
    <property type="nucleotide sequence ID" value="NZ_JACSRA010000009.1"/>
</dbReference>
<evidence type="ECO:0000313" key="1">
    <source>
        <dbReference type="EMBL" id="MBD7911172.1"/>
    </source>
</evidence>
<keyword evidence="2" id="KW-1185">Reference proteome</keyword>
<dbReference type="InterPro" id="IPR008183">
    <property type="entry name" value="Aldose_1/G6P_1-epimerase"/>
</dbReference>
<organism evidence="1 2">
    <name type="scientific">Clostridium cibarium</name>
    <dbReference type="NCBI Taxonomy" id="2762247"/>
    <lineage>
        <taxon>Bacteria</taxon>
        <taxon>Bacillati</taxon>
        <taxon>Bacillota</taxon>
        <taxon>Clostridia</taxon>
        <taxon>Eubacteriales</taxon>
        <taxon>Clostridiaceae</taxon>
        <taxon>Clostridium</taxon>
    </lineage>
</organism>
<gene>
    <name evidence="1" type="ORF">H9661_07370</name>
</gene>
<evidence type="ECO:0000313" key="2">
    <source>
        <dbReference type="Proteomes" id="UP000627781"/>
    </source>
</evidence>
<dbReference type="Pfam" id="PF01263">
    <property type="entry name" value="Aldose_epim"/>
    <property type="match status" value="1"/>
</dbReference>
<protein>
    <submittedName>
        <fullName evidence="1">Aldose 1-epimerase family protein</fullName>
    </submittedName>
</protein>
<dbReference type="CDD" id="cd09024">
    <property type="entry name" value="Aldose_epim_lacX"/>
    <property type="match status" value="1"/>
</dbReference>
<dbReference type="SUPFAM" id="SSF74650">
    <property type="entry name" value="Galactose mutarotase-like"/>
    <property type="match status" value="1"/>
</dbReference>
<dbReference type="Proteomes" id="UP000627781">
    <property type="component" value="Unassembled WGS sequence"/>
</dbReference>
<sequence>MIVKFENEFLEVLSSSHGGELISIKGKKDNVEYLWTADSKYWGRHAPILFPIVGRVKDNKYRVEEKEFELGQHGFARDYEFDLLENKDNTIVYRLVSSEESLKKYPYKFQLDIEYKLYKNMLKVTYKVKNIDNEKIYFTIGAHPGFNCPLIKGEDFEDYYLEFNKNENARRELLDKESLLFTGESELVLDNTNILKLSKNLFIQDALIFENLNSNEVTLKSARNGKSISVNFEGFPYLGIWSKPNEAPLICIEPWVGHADPVDFNGDYREKPGVISLDVGKEFTCDYCIFINQD</sequence>
<dbReference type="PANTHER" id="PTHR11122">
    <property type="entry name" value="APOSPORY-ASSOCIATED PROTEIN C-RELATED"/>
    <property type="match status" value="1"/>
</dbReference>
<comment type="caution">
    <text evidence="1">The sequence shown here is derived from an EMBL/GenBank/DDBJ whole genome shotgun (WGS) entry which is preliminary data.</text>
</comment>
<dbReference type="EMBL" id="JACSRA010000009">
    <property type="protein sequence ID" value="MBD7911172.1"/>
    <property type="molecule type" value="Genomic_DNA"/>
</dbReference>
<proteinExistence type="predicted"/>
<accession>A0ABR8PSN1</accession>